<feature type="signal peptide" evidence="2">
    <location>
        <begin position="1"/>
        <end position="23"/>
    </location>
</feature>
<reference evidence="4" key="1">
    <citation type="submission" date="2016-06" db="EMBL/GenBank/DDBJ databases">
        <authorList>
            <person name="Varghese N."/>
            <person name="Submissions Spin"/>
        </authorList>
    </citation>
    <scope>NUCLEOTIDE SEQUENCE [LARGE SCALE GENOMIC DNA]</scope>
    <source>
        <strain evidence="4">DSM 43819</strain>
    </source>
</reference>
<dbReference type="OrthoDB" id="4775590at2"/>
<feature type="chain" id="PRO_5039660695" evidence="2">
    <location>
        <begin position="24"/>
        <end position="89"/>
    </location>
</feature>
<proteinExistence type="predicted"/>
<evidence type="ECO:0000313" key="4">
    <source>
        <dbReference type="Proteomes" id="UP000198221"/>
    </source>
</evidence>
<name>A0A1C5JKD8_9ACTN</name>
<protein>
    <submittedName>
        <fullName evidence="3">Uncharacterized protein</fullName>
    </submittedName>
</protein>
<feature type="region of interest" description="Disordered" evidence="1">
    <location>
        <begin position="50"/>
        <end position="89"/>
    </location>
</feature>
<evidence type="ECO:0000256" key="1">
    <source>
        <dbReference type="SAM" id="MobiDB-lite"/>
    </source>
</evidence>
<keyword evidence="4" id="KW-1185">Reference proteome</keyword>
<dbReference type="RefSeq" id="WP_157746482.1">
    <property type="nucleotide sequence ID" value="NZ_LT607754.1"/>
</dbReference>
<sequence>MKRSIKRAVVVSTFALGIGMTGAAPAMAQAPDNWGQEVKACNHLPNCYPGDSNRGTYVQGQAKDGPRGYGQEIHDLANPGNSNPPPFQP</sequence>
<organism evidence="3 4">
    <name type="scientific">Micromonospora inositola</name>
    <dbReference type="NCBI Taxonomy" id="47865"/>
    <lineage>
        <taxon>Bacteria</taxon>
        <taxon>Bacillati</taxon>
        <taxon>Actinomycetota</taxon>
        <taxon>Actinomycetes</taxon>
        <taxon>Micromonosporales</taxon>
        <taxon>Micromonosporaceae</taxon>
        <taxon>Micromonospora</taxon>
    </lineage>
</organism>
<dbReference type="AlphaFoldDB" id="A0A1C5JKD8"/>
<dbReference type="EMBL" id="LT607754">
    <property type="protein sequence ID" value="SCG71020.1"/>
    <property type="molecule type" value="Genomic_DNA"/>
</dbReference>
<evidence type="ECO:0000256" key="2">
    <source>
        <dbReference type="SAM" id="SignalP"/>
    </source>
</evidence>
<gene>
    <name evidence="3" type="ORF">GA0070613_4848</name>
</gene>
<evidence type="ECO:0000313" key="3">
    <source>
        <dbReference type="EMBL" id="SCG71020.1"/>
    </source>
</evidence>
<dbReference type="Proteomes" id="UP000198221">
    <property type="component" value="Chromosome I"/>
</dbReference>
<keyword evidence="2" id="KW-0732">Signal</keyword>
<accession>A0A1C5JKD8</accession>